<feature type="transmembrane region" description="Helical" evidence="1">
    <location>
        <begin position="86"/>
        <end position="109"/>
    </location>
</feature>
<sequence>MRKYATLLEAGLSGAIRATALYASWLVSMIVFTAAVHQGNAIVTWITGLLGTSDFTLEYMLSYLFMPVALAMGVPWEESRIVGELVAVKTVYMLSYLFMPVALAMGVPWEESRIVGELVAVKTVVNEFIAYHRLGQLKKNRLLSVSLKPWLAVGSLHAKGKNRTRWSVPLLGRSATIATYALCGFSNFGALGTELATIATLVPEKREVVARMAWRSFVAGSMACFLTASIAGPHSFL</sequence>
<feature type="transmembrane region" description="Helical" evidence="1">
    <location>
        <begin position="177"/>
        <end position="202"/>
    </location>
</feature>
<protein>
    <recommendedName>
        <fullName evidence="2">Concentrative nucleoside transporter C-terminal domain-containing protein</fullName>
    </recommendedName>
</protein>
<dbReference type="PANTHER" id="PTHR10590">
    <property type="entry name" value="SODIUM/NUCLEOSIDE COTRANSPORTER"/>
    <property type="match status" value="1"/>
</dbReference>
<keyword evidence="1" id="KW-0472">Membrane</keyword>
<organism evidence="3">
    <name type="scientific">Darwinula stevensoni</name>
    <dbReference type="NCBI Taxonomy" id="69355"/>
    <lineage>
        <taxon>Eukaryota</taxon>
        <taxon>Metazoa</taxon>
        <taxon>Ecdysozoa</taxon>
        <taxon>Arthropoda</taxon>
        <taxon>Crustacea</taxon>
        <taxon>Oligostraca</taxon>
        <taxon>Ostracoda</taxon>
        <taxon>Podocopa</taxon>
        <taxon>Podocopida</taxon>
        <taxon>Darwinulocopina</taxon>
        <taxon>Darwinuloidea</taxon>
        <taxon>Darwinulidae</taxon>
        <taxon>Darwinula</taxon>
    </lineage>
</organism>
<dbReference type="OrthoDB" id="6075923at2759"/>
<dbReference type="AlphaFoldDB" id="A0A7R8XFD5"/>
<evidence type="ECO:0000256" key="1">
    <source>
        <dbReference type="SAM" id="Phobius"/>
    </source>
</evidence>
<evidence type="ECO:0000313" key="4">
    <source>
        <dbReference type="Proteomes" id="UP000677054"/>
    </source>
</evidence>
<dbReference type="Pfam" id="PF07662">
    <property type="entry name" value="Nucleos_tra2_C"/>
    <property type="match status" value="2"/>
</dbReference>
<accession>A0A7R8XFD5</accession>
<keyword evidence="4" id="KW-1185">Reference proteome</keyword>
<dbReference type="EMBL" id="LR900747">
    <property type="protein sequence ID" value="CAD7246757.1"/>
    <property type="molecule type" value="Genomic_DNA"/>
</dbReference>
<proteinExistence type="predicted"/>
<feature type="transmembrane region" description="Helical" evidence="1">
    <location>
        <begin position="20"/>
        <end position="37"/>
    </location>
</feature>
<keyword evidence="1" id="KW-1133">Transmembrane helix</keyword>
<keyword evidence="1" id="KW-0812">Transmembrane</keyword>
<dbReference type="EMBL" id="CAJPEV010001230">
    <property type="protein sequence ID" value="CAG0891494.1"/>
    <property type="molecule type" value="Genomic_DNA"/>
</dbReference>
<dbReference type="InterPro" id="IPR008276">
    <property type="entry name" value="C_nuclsd_transpt"/>
</dbReference>
<reference evidence="3" key="1">
    <citation type="submission" date="2020-11" db="EMBL/GenBank/DDBJ databases">
        <authorList>
            <person name="Tran Van P."/>
        </authorList>
    </citation>
    <scope>NUCLEOTIDE SEQUENCE</scope>
</reference>
<feature type="domain" description="Concentrative nucleoside transporter C-terminal" evidence="2">
    <location>
        <begin position="4"/>
        <end position="91"/>
    </location>
</feature>
<gene>
    <name evidence="3" type="ORF">DSTB1V02_LOCUS6603</name>
</gene>
<feature type="transmembrane region" description="Helical" evidence="1">
    <location>
        <begin position="214"/>
        <end position="232"/>
    </location>
</feature>
<evidence type="ECO:0000313" key="3">
    <source>
        <dbReference type="EMBL" id="CAD7246757.1"/>
    </source>
</evidence>
<dbReference type="InterPro" id="IPR011657">
    <property type="entry name" value="CNT_C_dom"/>
</dbReference>
<feature type="domain" description="Concentrative nucleoside transporter C-terminal" evidence="2">
    <location>
        <begin position="93"/>
        <end position="232"/>
    </location>
</feature>
<dbReference type="PANTHER" id="PTHR10590:SF4">
    <property type="entry name" value="SOLUTE CARRIER FAMILY 28 MEMBER 3"/>
    <property type="match status" value="1"/>
</dbReference>
<dbReference type="Proteomes" id="UP000677054">
    <property type="component" value="Unassembled WGS sequence"/>
</dbReference>
<evidence type="ECO:0000259" key="2">
    <source>
        <dbReference type="Pfam" id="PF07662"/>
    </source>
</evidence>
<dbReference type="GO" id="GO:0005415">
    <property type="term" value="F:nucleoside:sodium symporter activity"/>
    <property type="evidence" value="ECO:0007669"/>
    <property type="project" value="TreeGrafter"/>
</dbReference>
<dbReference type="GO" id="GO:0005886">
    <property type="term" value="C:plasma membrane"/>
    <property type="evidence" value="ECO:0007669"/>
    <property type="project" value="TreeGrafter"/>
</dbReference>
<name>A0A7R8XFD5_9CRUS</name>
<feature type="transmembrane region" description="Helical" evidence="1">
    <location>
        <begin position="57"/>
        <end position="74"/>
    </location>
</feature>